<dbReference type="SUPFAM" id="SSF46785">
    <property type="entry name" value="Winged helix' DNA-binding domain"/>
    <property type="match status" value="1"/>
</dbReference>
<organism evidence="2 3">
    <name type="scientific">Fodinibacter luteus</name>
    <dbReference type="NCBI Taxonomy" id="552064"/>
    <lineage>
        <taxon>Bacteria</taxon>
        <taxon>Bacillati</taxon>
        <taxon>Actinomycetota</taxon>
        <taxon>Actinomycetes</taxon>
        <taxon>Micrococcales</taxon>
        <taxon>Intrasporangiaceae</taxon>
        <taxon>Fodinibacter (ex Wang et al. 2009)</taxon>
    </lineage>
</organism>
<dbReference type="InterPro" id="IPR000835">
    <property type="entry name" value="HTH_MarR-typ"/>
</dbReference>
<gene>
    <name evidence="2" type="ORF">GCM10023168_03260</name>
</gene>
<dbReference type="RefSeq" id="WP_345201563.1">
    <property type="nucleotide sequence ID" value="NZ_BAABGM010000001.1"/>
</dbReference>
<protein>
    <recommendedName>
        <fullName evidence="1">HTH marR-type domain-containing protein</fullName>
    </recommendedName>
</protein>
<dbReference type="EMBL" id="BAABGM010000001">
    <property type="protein sequence ID" value="GAA4397854.1"/>
    <property type="molecule type" value="Genomic_DNA"/>
</dbReference>
<dbReference type="Pfam" id="PF12802">
    <property type="entry name" value="MarR_2"/>
    <property type="match status" value="1"/>
</dbReference>
<proteinExistence type="predicted"/>
<reference evidence="3" key="1">
    <citation type="journal article" date="2019" name="Int. J. Syst. Evol. Microbiol.">
        <title>The Global Catalogue of Microorganisms (GCM) 10K type strain sequencing project: providing services to taxonomists for standard genome sequencing and annotation.</title>
        <authorList>
            <consortium name="The Broad Institute Genomics Platform"/>
            <consortium name="The Broad Institute Genome Sequencing Center for Infectious Disease"/>
            <person name="Wu L."/>
            <person name="Ma J."/>
        </authorList>
    </citation>
    <scope>NUCLEOTIDE SEQUENCE [LARGE SCALE GENOMIC DNA]</scope>
    <source>
        <strain evidence="3">JCM 17809</strain>
    </source>
</reference>
<dbReference type="InterPro" id="IPR039422">
    <property type="entry name" value="MarR/SlyA-like"/>
</dbReference>
<dbReference type="PANTHER" id="PTHR33164:SF43">
    <property type="entry name" value="HTH-TYPE TRANSCRIPTIONAL REPRESSOR YETL"/>
    <property type="match status" value="1"/>
</dbReference>
<dbReference type="PANTHER" id="PTHR33164">
    <property type="entry name" value="TRANSCRIPTIONAL REGULATOR, MARR FAMILY"/>
    <property type="match status" value="1"/>
</dbReference>
<name>A0ABP8JYD9_9MICO</name>
<dbReference type="InterPro" id="IPR036388">
    <property type="entry name" value="WH-like_DNA-bd_sf"/>
</dbReference>
<evidence type="ECO:0000259" key="1">
    <source>
        <dbReference type="PROSITE" id="PS50995"/>
    </source>
</evidence>
<dbReference type="SMART" id="SM00347">
    <property type="entry name" value="HTH_MARR"/>
    <property type="match status" value="1"/>
</dbReference>
<comment type="caution">
    <text evidence="2">The sequence shown here is derived from an EMBL/GenBank/DDBJ whole genome shotgun (WGS) entry which is preliminary data.</text>
</comment>
<evidence type="ECO:0000313" key="3">
    <source>
        <dbReference type="Proteomes" id="UP001500945"/>
    </source>
</evidence>
<sequence>MQGTPPAAVDRATAPTAPADLLMALRELILAGERYRAVVSRRLNLTVTESQAVSYLLARGPMGQTDLARALGLTTSSTTALVDRLERRGLANRRPHRTDRRRTVVSLTEAGEGEMGGARDWLENALAEVRGAPPEVIVLILRSITDSLSATIERLAAEP</sequence>
<dbReference type="Gene3D" id="1.10.10.10">
    <property type="entry name" value="Winged helix-like DNA-binding domain superfamily/Winged helix DNA-binding domain"/>
    <property type="match status" value="1"/>
</dbReference>
<dbReference type="PROSITE" id="PS50995">
    <property type="entry name" value="HTH_MARR_2"/>
    <property type="match status" value="1"/>
</dbReference>
<feature type="domain" description="HTH marR-type" evidence="1">
    <location>
        <begin position="18"/>
        <end position="157"/>
    </location>
</feature>
<dbReference type="PRINTS" id="PR00598">
    <property type="entry name" value="HTHMARR"/>
</dbReference>
<dbReference type="InterPro" id="IPR036390">
    <property type="entry name" value="WH_DNA-bd_sf"/>
</dbReference>
<dbReference type="Proteomes" id="UP001500945">
    <property type="component" value="Unassembled WGS sequence"/>
</dbReference>
<keyword evidence="3" id="KW-1185">Reference proteome</keyword>
<evidence type="ECO:0000313" key="2">
    <source>
        <dbReference type="EMBL" id="GAA4397854.1"/>
    </source>
</evidence>
<accession>A0ABP8JYD9</accession>